<comment type="cofactor">
    <cofactor evidence="1">
        <name>biotin</name>
        <dbReference type="ChEBI" id="CHEBI:57586"/>
    </cofactor>
</comment>
<accession>A0A9Q3WPK0</accession>
<name>A0A9Q3WPK0_9RHOB</name>
<dbReference type="PANTHER" id="PTHR18866:SF33">
    <property type="entry name" value="METHYLCROTONOYL-COA CARBOXYLASE SUBUNIT ALPHA, MITOCHONDRIAL-RELATED"/>
    <property type="match status" value="1"/>
</dbReference>
<dbReference type="AlphaFoldDB" id="A0A9Q3WPK0"/>
<dbReference type="Pfam" id="PF02786">
    <property type="entry name" value="CPSase_L_D2"/>
    <property type="match status" value="1"/>
</dbReference>
<keyword evidence="6" id="KW-0092">Biotin</keyword>
<evidence type="ECO:0000259" key="8">
    <source>
        <dbReference type="PROSITE" id="PS50968"/>
    </source>
</evidence>
<dbReference type="Gene3D" id="3.30.470.20">
    <property type="entry name" value="ATP-grasp fold, B domain"/>
    <property type="match status" value="1"/>
</dbReference>
<dbReference type="CDD" id="cd06850">
    <property type="entry name" value="biotinyl_domain"/>
    <property type="match status" value="1"/>
</dbReference>
<reference evidence="11" key="1">
    <citation type="journal article" date="2021" name="Environ. Microbiol.">
        <title>Cryptic niche differentiation of novel sediment ecotypes of Rugeria pomeroyi correlates with nitrate respiration.</title>
        <authorList>
            <person name="Lin X."/>
            <person name="McNichol J."/>
            <person name="Chu X."/>
            <person name="Qian Y."/>
            <person name="Luo H."/>
        </authorList>
    </citation>
    <scope>NUCLEOTIDE SEQUENCE</scope>
    <source>
        <strain evidence="11">SZCCDBB064</strain>
    </source>
</reference>
<evidence type="ECO:0000256" key="5">
    <source>
        <dbReference type="ARBA" id="ARBA00022946"/>
    </source>
</evidence>
<dbReference type="InterPro" id="IPR001882">
    <property type="entry name" value="Biotin_BS"/>
</dbReference>
<proteinExistence type="predicted"/>
<dbReference type="InterPro" id="IPR016185">
    <property type="entry name" value="PreATP-grasp_dom_sf"/>
</dbReference>
<evidence type="ECO:0000256" key="7">
    <source>
        <dbReference type="PROSITE-ProRule" id="PRU00409"/>
    </source>
</evidence>
<evidence type="ECO:0000256" key="3">
    <source>
        <dbReference type="ARBA" id="ARBA00022741"/>
    </source>
</evidence>
<dbReference type="GO" id="GO:0016874">
    <property type="term" value="F:ligase activity"/>
    <property type="evidence" value="ECO:0007669"/>
    <property type="project" value="UniProtKB-KW"/>
</dbReference>
<comment type="caution">
    <text evidence="11">The sequence shown here is derived from an EMBL/GenBank/DDBJ whole genome shotgun (WGS) entry which is preliminary data.</text>
</comment>
<keyword evidence="3 7" id="KW-0547">Nucleotide-binding</keyword>
<dbReference type="PROSITE" id="PS00866">
    <property type="entry name" value="CPSASE_1"/>
    <property type="match status" value="1"/>
</dbReference>
<gene>
    <name evidence="11" type="ORF">KBY27_20095</name>
</gene>
<evidence type="ECO:0000256" key="6">
    <source>
        <dbReference type="ARBA" id="ARBA00023267"/>
    </source>
</evidence>
<dbReference type="FunFam" id="3.30.470.20:FF:000028">
    <property type="entry name" value="Methylcrotonoyl-CoA carboxylase subunit alpha, mitochondrial"/>
    <property type="match status" value="1"/>
</dbReference>
<protein>
    <submittedName>
        <fullName evidence="11">Biotin/lipoyl-binding protein</fullName>
    </submittedName>
</protein>
<dbReference type="Gene3D" id="2.40.50.100">
    <property type="match status" value="1"/>
</dbReference>
<dbReference type="SUPFAM" id="SSF51246">
    <property type="entry name" value="Rudiment single hybrid motif"/>
    <property type="match status" value="1"/>
</dbReference>
<sequence>MRFDTLLIANRGEIAARIIRTAREMGLRTVAVYTSADAGAPHVALADHAVWIGEGPVGDSYLNAERILDAARQSGAGAIHPGYGFLSENAGFARAVAAAGLVFVGPDVAAIEAMGNKAEAKRLMLAAGVPCVPGYQGADQSDAALAREAEQIGYPLMVKAAAGGGGRGMRLVQSSDTLTEALARARAEALGAFGSDELILERAIVEPRHVEFQVFGDAHGAVIHLGERDCSVQRRHQKVIEEAPCPVMTPDLREAMGAAAVAAARVVDYRGAGTVEFLLDASGNFYFLEMNTRLQVEHPVTEMVTGLDLVALQLQVAQGDPLPLTQDDLRIDGHAIEVRLYAEDPAAGFLPAIGPVLRWRPADGAGLRVDAGIAQGQQIAPHYDPMLAKIIAHGPSRAVALARLARAVADTVLLGTATNSAFLADLLALPEFAEGRATTGLLARSYPEGYGADAPEPRDVALMVAVLMQHDRDTALAVAGPIPPELLGWTSAPVLPRSLRVETGGQGFDCTAGAVPGGWRIGVADAQFEIELDQRGDGLRARLGGETHDLLAHVAGDTVYMASGAQRLTLRRQCPGAPDAEALGGGRVTAPMPGLVQSVSVAEGGEVAKGQTLAVLEAMKMQHQITAPVAGRVTRQHVAPGAQLAAGDVMFEIEEEESA</sequence>
<evidence type="ECO:0000256" key="4">
    <source>
        <dbReference type="ARBA" id="ARBA00022840"/>
    </source>
</evidence>
<dbReference type="GO" id="GO:0005524">
    <property type="term" value="F:ATP binding"/>
    <property type="evidence" value="ECO:0007669"/>
    <property type="project" value="UniProtKB-UniRule"/>
</dbReference>
<dbReference type="SUPFAM" id="SSF52440">
    <property type="entry name" value="PreATP-grasp domain"/>
    <property type="match status" value="1"/>
</dbReference>
<organism evidence="11 12">
    <name type="scientific">Ruegeria pomeroyi</name>
    <dbReference type="NCBI Taxonomy" id="89184"/>
    <lineage>
        <taxon>Bacteria</taxon>
        <taxon>Pseudomonadati</taxon>
        <taxon>Pseudomonadota</taxon>
        <taxon>Alphaproteobacteria</taxon>
        <taxon>Rhodobacterales</taxon>
        <taxon>Roseobacteraceae</taxon>
        <taxon>Ruegeria</taxon>
    </lineage>
</organism>
<evidence type="ECO:0000313" key="12">
    <source>
        <dbReference type="Proteomes" id="UP000813672"/>
    </source>
</evidence>
<evidence type="ECO:0000313" key="11">
    <source>
        <dbReference type="EMBL" id="MCE8539769.1"/>
    </source>
</evidence>
<keyword evidence="5" id="KW-0809">Transit peptide</keyword>
<dbReference type="Proteomes" id="UP000813672">
    <property type="component" value="Unassembled WGS sequence"/>
</dbReference>
<dbReference type="Pfam" id="PF02785">
    <property type="entry name" value="Biotin_carb_C"/>
    <property type="match status" value="1"/>
</dbReference>
<dbReference type="GO" id="GO:0046872">
    <property type="term" value="F:metal ion binding"/>
    <property type="evidence" value="ECO:0007669"/>
    <property type="project" value="InterPro"/>
</dbReference>
<dbReference type="InterPro" id="IPR050856">
    <property type="entry name" value="Biotin_carboxylase_complex"/>
</dbReference>
<dbReference type="InterPro" id="IPR005482">
    <property type="entry name" value="Biotin_COase_C"/>
</dbReference>
<evidence type="ECO:0000259" key="10">
    <source>
        <dbReference type="PROSITE" id="PS50979"/>
    </source>
</evidence>
<dbReference type="PANTHER" id="PTHR18866">
    <property type="entry name" value="CARBOXYLASE:PYRUVATE/ACETYL-COA/PROPIONYL-COA CARBOXYLASE"/>
    <property type="match status" value="1"/>
</dbReference>
<dbReference type="InterPro" id="IPR011761">
    <property type="entry name" value="ATP-grasp"/>
</dbReference>
<dbReference type="Pfam" id="PF00289">
    <property type="entry name" value="Biotin_carb_N"/>
    <property type="match status" value="1"/>
</dbReference>
<dbReference type="PROSITE" id="PS50979">
    <property type="entry name" value="BC"/>
    <property type="match status" value="1"/>
</dbReference>
<dbReference type="RefSeq" id="WP_234221671.1">
    <property type="nucleotide sequence ID" value="NZ_JAGQAF010000016.1"/>
</dbReference>
<dbReference type="SUPFAM" id="SSF56059">
    <property type="entry name" value="Glutathione synthetase ATP-binding domain-like"/>
    <property type="match status" value="1"/>
</dbReference>
<evidence type="ECO:0000256" key="1">
    <source>
        <dbReference type="ARBA" id="ARBA00001953"/>
    </source>
</evidence>
<dbReference type="InterPro" id="IPR011054">
    <property type="entry name" value="Rudment_hybrid_motif"/>
</dbReference>
<dbReference type="EMBL" id="JAGQAF010000016">
    <property type="protein sequence ID" value="MCE8539769.1"/>
    <property type="molecule type" value="Genomic_DNA"/>
</dbReference>
<feature type="domain" description="Lipoyl-binding" evidence="8">
    <location>
        <begin position="585"/>
        <end position="654"/>
    </location>
</feature>
<keyword evidence="4 7" id="KW-0067">ATP-binding</keyword>
<keyword evidence="2" id="KW-0436">Ligase</keyword>
<dbReference type="FunFam" id="3.30.1490.20:FF:000003">
    <property type="entry name" value="acetyl-CoA carboxylase isoform X1"/>
    <property type="match status" value="1"/>
</dbReference>
<dbReference type="SMART" id="SM00878">
    <property type="entry name" value="Biotin_carb_C"/>
    <property type="match status" value="1"/>
</dbReference>
<dbReference type="PROSITE" id="PS50975">
    <property type="entry name" value="ATP_GRASP"/>
    <property type="match status" value="1"/>
</dbReference>
<dbReference type="InterPro" id="IPR011764">
    <property type="entry name" value="Biotin_carboxylation_dom"/>
</dbReference>
<dbReference type="InterPro" id="IPR000089">
    <property type="entry name" value="Biotin_lipoyl"/>
</dbReference>
<dbReference type="InterPro" id="IPR011053">
    <property type="entry name" value="Single_hybrid_motif"/>
</dbReference>
<evidence type="ECO:0000259" key="9">
    <source>
        <dbReference type="PROSITE" id="PS50975"/>
    </source>
</evidence>
<feature type="domain" description="Biotin carboxylation" evidence="10">
    <location>
        <begin position="2"/>
        <end position="447"/>
    </location>
</feature>
<dbReference type="PROSITE" id="PS50968">
    <property type="entry name" value="BIOTINYL_LIPOYL"/>
    <property type="match status" value="1"/>
</dbReference>
<dbReference type="InterPro" id="IPR005479">
    <property type="entry name" value="CPAse_ATP-bd"/>
</dbReference>
<dbReference type="FunFam" id="2.40.50.100:FF:000003">
    <property type="entry name" value="Acetyl-CoA carboxylase biotin carboxyl carrier protein"/>
    <property type="match status" value="1"/>
</dbReference>
<dbReference type="InterPro" id="IPR005481">
    <property type="entry name" value="BC-like_N"/>
</dbReference>
<dbReference type="FunFam" id="3.40.50.20:FF:000010">
    <property type="entry name" value="Propionyl-CoA carboxylase subunit alpha"/>
    <property type="match status" value="1"/>
</dbReference>
<dbReference type="Pfam" id="PF00364">
    <property type="entry name" value="Biotin_lipoyl"/>
    <property type="match status" value="1"/>
</dbReference>
<dbReference type="PROSITE" id="PS00188">
    <property type="entry name" value="BIOTIN"/>
    <property type="match status" value="1"/>
</dbReference>
<evidence type="ECO:0000256" key="2">
    <source>
        <dbReference type="ARBA" id="ARBA00022598"/>
    </source>
</evidence>
<feature type="domain" description="ATP-grasp" evidence="9">
    <location>
        <begin position="121"/>
        <end position="318"/>
    </location>
</feature>
<dbReference type="SUPFAM" id="SSF51230">
    <property type="entry name" value="Single hybrid motif"/>
    <property type="match status" value="1"/>
</dbReference>
<dbReference type="PROSITE" id="PS00867">
    <property type="entry name" value="CPSASE_2"/>
    <property type="match status" value="1"/>
</dbReference>